<dbReference type="OrthoDB" id="66906at2759"/>
<evidence type="ECO:0000313" key="1">
    <source>
        <dbReference type="EMBL" id="KAH9382363.1"/>
    </source>
</evidence>
<gene>
    <name evidence="1" type="ORF">HPB48_021136</name>
</gene>
<dbReference type="AlphaFoldDB" id="A0A9J6H4X0"/>
<organism evidence="1 2">
    <name type="scientific">Haemaphysalis longicornis</name>
    <name type="common">Bush tick</name>
    <dbReference type="NCBI Taxonomy" id="44386"/>
    <lineage>
        <taxon>Eukaryota</taxon>
        <taxon>Metazoa</taxon>
        <taxon>Ecdysozoa</taxon>
        <taxon>Arthropoda</taxon>
        <taxon>Chelicerata</taxon>
        <taxon>Arachnida</taxon>
        <taxon>Acari</taxon>
        <taxon>Parasitiformes</taxon>
        <taxon>Ixodida</taxon>
        <taxon>Ixodoidea</taxon>
        <taxon>Ixodidae</taxon>
        <taxon>Haemaphysalinae</taxon>
        <taxon>Haemaphysalis</taxon>
    </lineage>
</organism>
<accession>A0A9J6H4X0</accession>
<comment type="caution">
    <text evidence="1">The sequence shown here is derived from an EMBL/GenBank/DDBJ whole genome shotgun (WGS) entry which is preliminary data.</text>
</comment>
<keyword evidence="2" id="KW-1185">Reference proteome</keyword>
<name>A0A9J6H4X0_HAELO</name>
<protein>
    <submittedName>
        <fullName evidence="1">Uncharacterized protein</fullName>
    </submittedName>
</protein>
<dbReference type="VEuPathDB" id="VectorBase:HLOH_041984"/>
<evidence type="ECO:0000313" key="2">
    <source>
        <dbReference type="Proteomes" id="UP000821853"/>
    </source>
</evidence>
<dbReference type="Proteomes" id="UP000821853">
    <property type="component" value="Chromosome 9"/>
</dbReference>
<sequence>MRGVLLGCIRCYQKRYVATAPQDVSQASPCVTQQHQQGHQPKRRVLADSACGEFVRFNEARRRRCDGGAIACWPAVCAGVVAVLCYLNSLDGEFVHDDMVAIVGNSDVTGDHGARSCPATVFTLDERLLGATNGRCTQPQVLQTSHRP</sequence>
<reference evidence="1 2" key="1">
    <citation type="journal article" date="2020" name="Cell">
        <title>Large-Scale Comparative Analyses of Tick Genomes Elucidate Their Genetic Diversity and Vector Capacities.</title>
        <authorList>
            <consortium name="Tick Genome and Microbiome Consortium (TIGMIC)"/>
            <person name="Jia N."/>
            <person name="Wang J."/>
            <person name="Shi W."/>
            <person name="Du L."/>
            <person name="Sun Y."/>
            <person name="Zhan W."/>
            <person name="Jiang J.F."/>
            <person name="Wang Q."/>
            <person name="Zhang B."/>
            <person name="Ji P."/>
            <person name="Bell-Sakyi L."/>
            <person name="Cui X.M."/>
            <person name="Yuan T.T."/>
            <person name="Jiang B.G."/>
            <person name="Yang W.F."/>
            <person name="Lam T.T."/>
            <person name="Chang Q.C."/>
            <person name="Ding S.J."/>
            <person name="Wang X.J."/>
            <person name="Zhu J.G."/>
            <person name="Ruan X.D."/>
            <person name="Zhao L."/>
            <person name="Wei J.T."/>
            <person name="Ye R.Z."/>
            <person name="Que T.C."/>
            <person name="Du C.H."/>
            <person name="Zhou Y.H."/>
            <person name="Cheng J.X."/>
            <person name="Dai P.F."/>
            <person name="Guo W.B."/>
            <person name="Han X.H."/>
            <person name="Huang E.J."/>
            <person name="Li L.F."/>
            <person name="Wei W."/>
            <person name="Gao Y.C."/>
            <person name="Liu J.Z."/>
            <person name="Shao H.Z."/>
            <person name="Wang X."/>
            <person name="Wang C.C."/>
            <person name="Yang T.C."/>
            <person name="Huo Q.B."/>
            <person name="Li W."/>
            <person name="Chen H.Y."/>
            <person name="Chen S.E."/>
            <person name="Zhou L.G."/>
            <person name="Ni X.B."/>
            <person name="Tian J.H."/>
            <person name="Sheng Y."/>
            <person name="Liu T."/>
            <person name="Pan Y.S."/>
            <person name="Xia L.Y."/>
            <person name="Li J."/>
            <person name="Zhao F."/>
            <person name="Cao W.C."/>
        </authorList>
    </citation>
    <scope>NUCLEOTIDE SEQUENCE [LARGE SCALE GENOMIC DNA]</scope>
    <source>
        <strain evidence="1">HaeL-2018</strain>
    </source>
</reference>
<dbReference type="EMBL" id="JABSTR010000011">
    <property type="protein sequence ID" value="KAH9382363.1"/>
    <property type="molecule type" value="Genomic_DNA"/>
</dbReference>
<proteinExistence type="predicted"/>